<accession>A0ABQ6NVR1</accession>
<keyword evidence="3" id="KW-1185">Reference proteome</keyword>
<protein>
    <recommendedName>
        <fullName evidence="1">VOC domain-containing protein</fullName>
    </recommendedName>
</protein>
<dbReference type="SUPFAM" id="SSF54593">
    <property type="entry name" value="Glyoxalase/Bleomycin resistance protein/Dihydroxybiphenyl dioxygenase"/>
    <property type="match status" value="1"/>
</dbReference>
<evidence type="ECO:0000313" key="3">
    <source>
        <dbReference type="Proteomes" id="UP001285921"/>
    </source>
</evidence>
<dbReference type="PROSITE" id="PS51819">
    <property type="entry name" value="VOC"/>
    <property type="match status" value="1"/>
</dbReference>
<dbReference type="RefSeq" id="WP_201008921.1">
    <property type="nucleotide sequence ID" value="NZ_BTCL01000054.1"/>
</dbReference>
<organism evidence="2 3">
    <name type="scientific">Paenibacillus glycanilyticus</name>
    <dbReference type="NCBI Taxonomy" id="126569"/>
    <lineage>
        <taxon>Bacteria</taxon>
        <taxon>Bacillati</taxon>
        <taxon>Bacillota</taxon>
        <taxon>Bacilli</taxon>
        <taxon>Bacillales</taxon>
        <taxon>Paenibacillaceae</taxon>
        <taxon>Paenibacillus</taxon>
    </lineage>
</organism>
<gene>
    <name evidence="2" type="ORF">PghCCS26_63060</name>
</gene>
<dbReference type="EMBL" id="BTCL01000054">
    <property type="protein sequence ID" value="GMK49176.1"/>
    <property type="molecule type" value="Genomic_DNA"/>
</dbReference>
<feature type="domain" description="VOC" evidence="1">
    <location>
        <begin position="4"/>
        <end position="121"/>
    </location>
</feature>
<dbReference type="InterPro" id="IPR037523">
    <property type="entry name" value="VOC_core"/>
</dbReference>
<evidence type="ECO:0000313" key="2">
    <source>
        <dbReference type="EMBL" id="GMK49176.1"/>
    </source>
</evidence>
<comment type="caution">
    <text evidence="2">The sequence shown here is derived from an EMBL/GenBank/DDBJ whole genome shotgun (WGS) entry which is preliminary data.</text>
</comment>
<dbReference type="Proteomes" id="UP001285921">
    <property type="component" value="Unassembled WGS sequence"/>
</dbReference>
<dbReference type="InterPro" id="IPR029068">
    <property type="entry name" value="Glyas_Bleomycin-R_OHBP_Dase"/>
</dbReference>
<evidence type="ECO:0000259" key="1">
    <source>
        <dbReference type="PROSITE" id="PS51819"/>
    </source>
</evidence>
<dbReference type="InterPro" id="IPR004360">
    <property type="entry name" value="Glyas_Fos-R_dOase_dom"/>
</dbReference>
<proteinExistence type="predicted"/>
<reference evidence="2 3" key="1">
    <citation type="submission" date="2023-05" db="EMBL/GenBank/DDBJ databases">
        <title>Draft genome of Paenibacillus sp. CCS26.</title>
        <authorList>
            <person name="Akita H."/>
            <person name="Shinto Y."/>
            <person name="Kimura Z."/>
        </authorList>
    </citation>
    <scope>NUCLEOTIDE SEQUENCE [LARGE SCALE GENOMIC DNA]</scope>
    <source>
        <strain evidence="2 3">CCS26</strain>
    </source>
</reference>
<sequence>MRIRVGTVFIPVLNLIDSITWYSECFGLQLIDNWGEGASLSFKEGEALIALIQVEEIQPLQFQVNINQKNVYFHFETNDINETIDFFKEKGVEIISCMDHGLMKECYIHDPSGNQIAIYCEKEESPFYKHATGKTSW</sequence>
<dbReference type="Gene3D" id="3.10.180.10">
    <property type="entry name" value="2,3-Dihydroxybiphenyl 1,2-Dioxygenase, domain 1"/>
    <property type="match status" value="1"/>
</dbReference>
<name>A0ABQ6NVR1_9BACL</name>
<dbReference type="Pfam" id="PF00903">
    <property type="entry name" value="Glyoxalase"/>
    <property type="match status" value="1"/>
</dbReference>